<keyword evidence="9" id="KW-1185">Reference proteome</keyword>
<evidence type="ECO:0000259" key="7">
    <source>
        <dbReference type="SMART" id="SM00887"/>
    </source>
</evidence>
<evidence type="ECO:0000313" key="8">
    <source>
        <dbReference type="EMBL" id="TVO57445.1"/>
    </source>
</evidence>
<name>A0A557QWY8_9RHOO</name>
<evidence type="ECO:0000256" key="1">
    <source>
        <dbReference type="ARBA" id="ARBA00022448"/>
    </source>
</evidence>
<evidence type="ECO:0000313" key="9">
    <source>
        <dbReference type="Proteomes" id="UP000319502"/>
    </source>
</evidence>
<keyword evidence="6" id="KW-0732">Signal</keyword>
<feature type="signal peptide" evidence="6">
    <location>
        <begin position="1"/>
        <end position="23"/>
    </location>
</feature>
<feature type="chain" id="PRO_5022116856" description="Cytochrome c-552/DMSO reductase-like haem-binding domain-containing protein" evidence="6">
    <location>
        <begin position="24"/>
        <end position="291"/>
    </location>
</feature>
<evidence type="ECO:0000256" key="2">
    <source>
        <dbReference type="ARBA" id="ARBA00022617"/>
    </source>
</evidence>
<dbReference type="Pfam" id="PF09459">
    <property type="entry name" value="EB_dh"/>
    <property type="match status" value="1"/>
</dbReference>
<proteinExistence type="predicted"/>
<dbReference type="GO" id="GO:0020037">
    <property type="term" value="F:heme binding"/>
    <property type="evidence" value="ECO:0007669"/>
    <property type="project" value="InterPro"/>
</dbReference>
<dbReference type="SMART" id="SM00887">
    <property type="entry name" value="EB_dh"/>
    <property type="match status" value="1"/>
</dbReference>
<gene>
    <name evidence="8" type="ORF">FHP91_07105</name>
</gene>
<evidence type="ECO:0000256" key="4">
    <source>
        <dbReference type="ARBA" id="ARBA00022982"/>
    </source>
</evidence>
<dbReference type="AlphaFoldDB" id="A0A557QWY8"/>
<keyword evidence="2" id="KW-0349">Heme</keyword>
<dbReference type="InterPro" id="IPR019020">
    <property type="entry name" value="Cyt-c552/DMSO_Rdtase_haem-bd"/>
</dbReference>
<evidence type="ECO:0000256" key="3">
    <source>
        <dbReference type="ARBA" id="ARBA00022723"/>
    </source>
</evidence>
<dbReference type="Gene3D" id="2.60.40.1190">
    <property type="match status" value="1"/>
</dbReference>
<evidence type="ECO:0000256" key="5">
    <source>
        <dbReference type="ARBA" id="ARBA00023004"/>
    </source>
</evidence>
<feature type="domain" description="Cytochrome c-552/DMSO reductase-like haem-binding" evidence="7">
    <location>
        <begin position="26"/>
        <end position="273"/>
    </location>
</feature>
<sequence length="291" mass="30824">MSMKFSAIALGVALSFGAGVASAAEPADWSKVAAKKITVFYPGVSPIEWITKGSDHGGARLLKKGETCVGCHEEELADMGQKMASGSKIEPTPIAGKAPAIPVNVQAAHDGENLYLRFNWKEPKASGAAKMDADNQVKVAVMLEGNKVERADQSGCWETCHGDARTMPGADDKKTKYVKGGDLASGKFYDLIQWRSGKGEAHDGYVADKRVMDGGKGLVKAEGKKDGDTWTVVFTRKLAGGGEGDIALATGKTYNFGFAVHDDHAKGRFHQVSMGYTLGIDAKADIVAAKQ</sequence>
<dbReference type="RefSeq" id="WP_144308925.1">
    <property type="nucleotide sequence ID" value="NZ_VMNK01000006.1"/>
</dbReference>
<protein>
    <recommendedName>
        <fullName evidence="7">Cytochrome c-552/DMSO reductase-like haem-binding domain-containing protein</fullName>
    </recommendedName>
</protein>
<dbReference type="OrthoDB" id="5337932at2"/>
<dbReference type="Proteomes" id="UP000319502">
    <property type="component" value="Unassembled WGS sequence"/>
</dbReference>
<keyword evidence="5" id="KW-0408">Iron</keyword>
<comment type="caution">
    <text evidence="8">The sequence shown here is derived from an EMBL/GenBank/DDBJ whole genome shotgun (WGS) entry which is preliminary data.</text>
</comment>
<reference evidence="8 9" key="1">
    <citation type="submission" date="2019-07" db="EMBL/GenBank/DDBJ databases">
        <title>The pathways for chlorine oxyanion respiration interact through the shared metabolite chlorate.</title>
        <authorList>
            <person name="Barnum T.P."/>
            <person name="Cheng Y."/>
            <person name="Hill K.A."/>
            <person name="Lucas L.N."/>
            <person name="Carlson H.K."/>
            <person name="Coates J.D."/>
        </authorList>
    </citation>
    <scope>NUCLEOTIDE SEQUENCE [LARGE SCALE GENOMIC DNA]</scope>
    <source>
        <strain evidence="8 9">SFB-3</strain>
    </source>
</reference>
<dbReference type="GO" id="GO:0046872">
    <property type="term" value="F:metal ion binding"/>
    <property type="evidence" value="ECO:0007669"/>
    <property type="project" value="UniProtKB-KW"/>
</dbReference>
<evidence type="ECO:0000256" key="6">
    <source>
        <dbReference type="SAM" id="SignalP"/>
    </source>
</evidence>
<keyword evidence="1" id="KW-0813">Transport</keyword>
<organism evidence="8 9">
    <name type="scientific">Denitromonas halophila</name>
    <dbReference type="NCBI Taxonomy" id="1629404"/>
    <lineage>
        <taxon>Bacteria</taxon>
        <taxon>Pseudomonadati</taxon>
        <taxon>Pseudomonadota</taxon>
        <taxon>Betaproteobacteria</taxon>
        <taxon>Rhodocyclales</taxon>
        <taxon>Zoogloeaceae</taxon>
        <taxon>Denitromonas</taxon>
    </lineage>
</organism>
<keyword evidence="4" id="KW-0249">Electron transport</keyword>
<dbReference type="EMBL" id="VMNK01000006">
    <property type="protein sequence ID" value="TVO57445.1"/>
    <property type="molecule type" value="Genomic_DNA"/>
</dbReference>
<keyword evidence="3" id="KW-0479">Metal-binding</keyword>
<accession>A0A557QWY8</accession>